<evidence type="ECO:0000313" key="4">
    <source>
        <dbReference type="Proteomes" id="UP000830835"/>
    </source>
</evidence>
<feature type="transmembrane region" description="Helical" evidence="2">
    <location>
        <begin position="187"/>
        <end position="206"/>
    </location>
</feature>
<evidence type="ECO:0000256" key="1">
    <source>
        <dbReference type="SAM" id="MobiDB-lite"/>
    </source>
</evidence>
<keyword evidence="2" id="KW-0472">Membrane</keyword>
<dbReference type="PANTHER" id="PTHR39419:SF1">
    <property type="entry name" value="SLL0814 PROTEIN"/>
    <property type="match status" value="1"/>
</dbReference>
<evidence type="ECO:0000256" key="2">
    <source>
        <dbReference type="SAM" id="Phobius"/>
    </source>
</evidence>
<keyword evidence="4" id="KW-1185">Reference proteome</keyword>
<dbReference type="EMBL" id="JAFIRA010000074">
    <property type="protein sequence ID" value="MCJ2544523.1"/>
    <property type="molecule type" value="Genomic_DNA"/>
</dbReference>
<dbReference type="Proteomes" id="UP000830835">
    <property type="component" value="Unassembled WGS sequence"/>
</dbReference>
<evidence type="ECO:0000313" key="3">
    <source>
        <dbReference type="EMBL" id="MCJ2544523.1"/>
    </source>
</evidence>
<proteinExistence type="predicted"/>
<dbReference type="PANTHER" id="PTHR39419">
    <property type="entry name" value="SLL0814 PROTEIN"/>
    <property type="match status" value="1"/>
</dbReference>
<sequence length="347" mass="37439">MRWFSFSSVPVSLPVTLGLMNSNSKPSLWQTLLPGSGSLWRRLETLALSLHILSLFFGLAGLLWVVPHPEWIASLPPIGIQAFSLSMGNGGVAYMVFGMFAAALMGSRLLGVRRLLMFLIPAVGISLGSELLGTSTGIPFGDYGYLSGLGYKIAGLVPFTIPLSWFYVGLSAYLLARVALQHQRHWLIHFEAIMLGALLLTAWDFVLDPAMTRGLIPFWMWFQPGPFFGMPLQNFGGWMLTGAAFMTVANLLWGKEQPILNRTELLGPLVLYGANFGFALTMSLGSGILAPAGLGLLLGLGPALGLWWMAQPAAAVPAKLESGDEPAQTEADSTWDTLEDPSLVGVK</sequence>
<feature type="transmembrane region" description="Helical" evidence="2">
    <location>
        <begin position="153"/>
        <end position="175"/>
    </location>
</feature>
<feature type="transmembrane region" description="Helical" evidence="2">
    <location>
        <begin position="115"/>
        <end position="133"/>
    </location>
</feature>
<feature type="transmembrane region" description="Helical" evidence="2">
    <location>
        <begin position="265"/>
        <end position="282"/>
    </location>
</feature>
<feature type="transmembrane region" description="Helical" evidence="2">
    <location>
        <begin position="46"/>
        <end position="66"/>
    </location>
</feature>
<dbReference type="Pfam" id="PF04240">
    <property type="entry name" value="Caroten_synth"/>
    <property type="match status" value="1"/>
</dbReference>
<dbReference type="InterPro" id="IPR007354">
    <property type="entry name" value="CruF-like"/>
</dbReference>
<name>A0ABT0CFG0_THEVL</name>
<protein>
    <submittedName>
        <fullName evidence="3">Carotenoid biosynthesis protein</fullName>
    </submittedName>
</protein>
<gene>
    <name evidence="3" type="ORF">JX360_16695</name>
</gene>
<feature type="region of interest" description="Disordered" evidence="1">
    <location>
        <begin position="319"/>
        <end position="347"/>
    </location>
</feature>
<feature type="transmembrane region" description="Helical" evidence="2">
    <location>
        <begin position="288"/>
        <end position="310"/>
    </location>
</feature>
<keyword evidence="2" id="KW-1133">Transmembrane helix</keyword>
<keyword evidence="2" id="KW-0812">Transmembrane</keyword>
<accession>A0ABT0CFG0</accession>
<reference evidence="3" key="1">
    <citation type="submission" date="2021-02" db="EMBL/GenBank/DDBJ databases">
        <title>The CRISPR/cas machinery reduction and long-range gene transfer in the hot spring cyanobacterium Synechococcus.</title>
        <authorList>
            <person name="Dvorak P."/>
            <person name="Jahodarova E."/>
            <person name="Hasler P."/>
            <person name="Poulickova A."/>
        </authorList>
    </citation>
    <scope>NUCLEOTIDE SEQUENCE</scope>
    <source>
        <strain evidence="3">Rupite</strain>
    </source>
</reference>
<feature type="transmembrane region" description="Helical" evidence="2">
    <location>
        <begin position="78"/>
        <end position="103"/>
    </location>
</feature>
<organism evidence="3 4">
    <name type="scientific">Thermostichus vulcanus str. 'Rupite'</name>
    <dbReference type="NCBI Taxonomy" id="2813851"/>
    <lineage>
        <taxon>Bacteria</taxon>
        <taxon>Bacillati</taxon>
        <taxon>Cyanobacteriota</taxon>
        <taxon>Cyanophyceae</taxon>
        <taxon>Thermostichales</taxon>
        <taxon>Thermostichaceae</taxon>
        <taxon>Thermostichus</taxon>
    </lineage>
</organism>
<feature type="transmembrane region" description="Helical" evidence="2">
    <location>
        <begin position="235"/>
        <end position="253"/>
    </location>
</feature>
<comment type="caution">
    <text evidence="3">The sequence shown here is derived from an EMBL/GenBank/DDBJ whole genome shotgun (WGS) entry which is preliminary data.</text>
</comment>